<dbReference type="FunFam" id="3.30.56.70:FF:000001">
    <property type="entry name" value="tRNA (guanine(26)-N(2))-dimethyltransferase"/>
    <property type="match status" value="1"/>
</dbReference>
<keyword evidence="1 10" id="KW-0820">tRNA-binding</keyword>
<dbReference type="Proteomes" id="UP000095284">
    <property type="component" value="Unplaced"/>
</dbReference>
<dbReference type="InterPro" id="IPR002905">
    <property type="entry name" value="Trm1"/>
</dbReference>
<dbReference type="PROSITE" id="PS51626">
    <property type="entry name" value="SAM_MT_TRM1"/>
    <property type="match status" value="1"/>
</dbReference>
<dbReference type="NCBIfam" id="TIGR00308">
    <property type="entry name" value="TRM1"/>
    <property type="match status" value="1"/>
</dbReference>
<dbReference type="GO" id="GO:0000049">
    <property type="term" value="F:tRNA binding"/>
    <property type="evidence" value="ECO:0007669"/>
    <property type="project" value="UniProtKB-UniRule"/>
</dbReference>
<dbReference type="InterPro" id="IPR029063">
    <property type="entry name" value="SAM-dependent_MTases_sf"/>
</dbReference>
<evidence type="ECO:0000313" key="13">
    <source>
        <dbReference type="EMBL" id="CAG9121887.1"/>
    </source>
</evidence>
<evidence type="ECO:0000256" key="8">
    <source>
        <dbReference type="ARBA" id="ARBA00051897"/>
    </source>
</evidence>
<evidence type="ECO:0000256" key="4">
    <source>
        <dbReference type="ARBA" id="ARBA00022691"/>
    </source>
</evidence>
<comment type="similarity">
    <text evidence="10">Belongs to the class I-like SAM-binding methyltransferase superfamily. Trm1 family.</text>
</comment>
<dbReference type="EC" id="2.1.1.216" evidence="7 10"/>
<name>A0A1I7S2K5_BURXY</name>
<dbReference type="Pfam" id="PF02005">
    <property type="entry name" value="TRM"/>
    <property type="match status" value="1"/>
</dbReference>
<sequence>MSDWTEITEGLAKIRFEGNAEAFYNPAQEFNRDLTVSVLRRLGNELKEKARPQDNANGDEPTAKKRKMGPTGFRVLDALSASGLRALRFSKEVEGITEVWANDFSENAVEYIKKNAELNGVQDLIHVSYADATQLMSECRQVDKRFHAVDLDPYGSATPFLNTAVQAVVDDGILMVTCTDMATLCGNTPEAALSKYGSTPLKHKCCHEAAIRMLLRCIQQHAAAYDRYIEPLVCVSVDFYIRCFVRVKTGARMVKEGATKLSNVLHCTGCHSLALQPLVKKVVNGNSIKFLLPKPNNSNIMDAEGNCVHCKHSVQLTGPFYTAPYFNRQFVEGLLKEISETPLEKRLGTHNRLIGVLTVMLEELDDVPFYYEVDQLVNICKVRVPKSITFRSVIINAGYRISGSHCNPKAVKTDAPLLVIWDTVRSFFAQEGRDTKNFSEDAPGRQILAIKPVTPFNTQYNPAARENSKVSGLLRFQDNHGKNHGPKSKAKGSVNSAKAAGFVPKEVETQE</sequence>
<reference evidence="13" key="2">
    <citation type="submission" date="2020-08" db="EMBL/GenBank/DDBJ databases">
        <authorList>
            <person name="Kikuchi T."/>
        </authorList>
    </citation>
    <scope>NUCLEOTIDE SEQUENCE</scope>
    <source>
        <strain evidence="12">Ka4C1</strain>
    </source>
</reference>
<evidence type="ECO:0000313" key="15">
    <source>
        <dbReference type="Proteomes" id="UP000659654"/>
    </source>
</evidence>
<evidence type="ECO:0000256" key="6">
    <source>
        <dbReference type="ARBA" id="ARBA00022884"/>
    </source>
</evidence>
<keyword evidence="6 10" id="KW-0694">RNA-binding</keyword>
<keyword evidence="3 10" id="KW-0808">Transferase</keyword>
<organism evidence="14 16">
    <name type="scientific">Bursaphelenchus xylophilus</name>
    <name type="common">Pinewood nematode worm</name>
    <name type="synonym">Aphelenchoides xylophilus</name>
    <dbReference type="NCBI Taxonomy" id="6326"/>
    <lineage>
        <taxon>Eukaryota</taxon>
        <taxon>Metazoa</taxon>
        <taxon>Ecdysozoa</taxon>
        <taxon>Nematoda</taxon>
        <taxon>Chromadorea</taxon>
        <taxon>Rhabditida</taxon>
        <taxon>Tylenchina</taxon>
        <taxon>Tylenchomorpha</taxon>
        <taxon>Aphelenchoidea</taxon>
        <taxon>Aphelenchoididae</taxon>
        <taxon>Bursaphelenchus</taxon>
    </lineage>
</organism>
<dbReference type="GO" id="GO:0002940">
    <property type="term" value="P:tRNA N2-guanine methylation"/>
    <property type="evidence" value="ECO:0007669"/>
    <property type="project" value="TreeGrafter"/>
</dbReference>
<dbReference type="eggNOG" id="KOG1253">
    <property type="taxonomic scope" value="Eukaryota"/>
</dbReference>
<evidence type="ECO:0000256" key="5">
    <source>
        <dbReference type="ARBA" id="ARBA00022694"/>
    </source>
</evidence>
<evidence type="ECO:0000256" key="1">
    <source>
        <dbReference type="ARBA" id="ARBA00022555"/>
    </source>
</evidence>
<evidence type="ECO:0000256" key="11">
    <source>
        <dbReference type="SAM" id="MobiDB-lite"/>
    </source>
</evidence>
<evidence type="ECO:0000256" key="7">
    <source>
        <dbReference type="ARBA" id="ARBA00039099"/>
    </source>
</evidence>
<reference evidence="16" key="1">
    <citation type="submission" date="2016-11" db="UniProtKB">
        <authorList>
            <consortium name="WormBaseParasite"/>
        </authorList>
    </citation>
    <scope>IDENTIFICATION</scope>
</reference>
<dbReference type="GO" id="GO:0160104">
    <property type="term" value="F:tRNA (guanine(26)-N2)-dimethyltransferase activity"/>
    <property type="evidence" value="ECO:0007669"/>
    <property type="project" value="UniProtKB-UniRule"/>
</dbReference>
<dbReference type="PANTHER" id="PTHR10631:SF3">
    <property type="entry name" value="TRNA (GUANINE(26)-N(2))-DIMETHYLTRANSFERASE"/>
    <property type="match status" value="1"/>
</dbReference>
<dbReference type="EMBL" id="CAJFDI010000005">
    <property type="protein sequence ID" value="CAD5230806.1"/>
    <property type="molecule type" value="Genomic_DNA"/>
</dbReference>
<keyword evidence="2 10" id="KW-0489">Methyltransferase</keyword>
<feature type="region of interest" description="Disordered" evidence="11">
    <location>
        <begin position="467"/>
        <end position="511"/>
    </location>
</feature>
<dbReference type="OrthoDB" id="6349953at2759"/>
<dbReference type="Gene3D" id="3.30.56.70">
    <property type="entry name" value="N2,N2-dimethylguanosine tRNA methyltransferase, C-terminal domain"/>
    <property type="match status" value="1"/>
</dbReference>
<evidence type="ECO:0000313" key="12">
    <source>
        <dbReference type="EMBL" id="CAD5230806.1"/>
    </source>
</evidence>
<dbReference type="GO" id="GO:0005634">
    <property type="term" value="C:nucleus"/>
    <property type="evidence" value="ECO:0007669"/>
    <property type="project" value="TreeGrafter"/>
</dbReference>
<dbReference type="SMR" id="A0A1I7S2K5"/>
<proteinExistence type="inferred from homology"/>
<dbReference type="Proteomes" id="UP000582659">
    <property type="component" value="Unassembled WGS sequence"/>
</dbReference>
<evidence type="ECO:0000256" key="3">
    <source>
        <dbReference type="ARBA" id="ARBA00022679"/>
    </source>
</evidence>
<evidence type="ECO:0000256" key="2">
    <source>
        <dbReference type="ARBA" id="ARBA00022603"/>
    </source>
</evidence>
<comment type="catalytic activity">
    <reaction evidence="8 10">
        <text>guanosine(26) in tRNA + 2 S-adenosyl-L-methionine = N(2)-dimethylguanosine(26) in tRNA + 2 S-adenosyl-L-homocysteine + 2 H(+)</text>
        <dbReference type="Rhea" id="RHEA:43140"/>
        <dbReference type="Rhea" id="RHEA-COMP:10359"/>
        <dbReference type="Rhea" id="RHEA-COMP:10360"/>
        <dbReference type="ChEBI" id="CHEBI:15378"/>
        <dbReference type="ChEBI" id="CHEBI:57856"/>
        <dbReference type="ChEBI" id="CHEBI:59789"/>
        <dbReference type="ChEBI" id="CHEBI:74269"/>
        <dbReference type="ChEBI" id="CHEBI:74513"/>
        <dbReference type="EC" id="2.1.1.216"/>
    </reaction>
</comment>
<dbReference type="PANTHER" id="PTHR10631">
    <property type="entry name" value="N 2 ,N 2 -DIMETHYLGUANOSINE TRNA METHYLTRANSFERASE"/>
    <property type="match status" value="1"/>
</dbReference>
<evidence type="ECO:0000313" key="16">
    <source>
        <dbReference type="WBParaSite" id="BXY_0723500.1"/>
    </source>
</evidence>
<dbReference type="FunFam" id="3.40.50.150:FF:000051">
    <property type="entry name" value="tRNA (guanine(26)-N(2))-dimethyltransferase"/>
    <property type="match status" value="1"/>
</dbReference>
<dbReference type="InterPro" id="IPR042296">
    <property type="entry name" value="tRNA_met_Trm1_C"/>
</dbReference>
<accession>A0A1I7S2K5</accession>
<dbReference type="WBParaSite" id="BXY_0723500.1">
    <property type="protein sequence ID" value="BXY_0723500.1"/>
    <property type="gene ID" value="BXY_0723500"/>
</dbReference>
<evidence type="ECO:0000256" key="9">
    <source>
        <dbReference type="ARBA" id="ARBA00074266"/>
    </source>
</evidence>
<evidence type="ECO:0000313" key="14">
    <source>
        <dbReference type="Proteomes" id="UP000095284"/>
    </source>
</evidence>
<protein>
    <recommendedName>
        <fullName evidence="9 10">tRNA (guanine(26)-N(2))-dimethyltransferase</fullName>
        <ecNumber evidence="7 10">2.1.1.216</ecNumber>
    </recommendedName>
</protein>
<keyword evidence="5 10" id="KW-0819">tRNA processing</keyword>
<dbReference type="AlphaFoldDB" id="A0A1I7S2K5"/>
<dbReference type="EMBL" id="CAJFCV020000005">
    <property type="protein sequence ID" value="CAG9121887.1"/>
    <property type="molecule type" value="Genomic_DNA"/>
</dbReference>
<keyword evidence="15" id="KW-1185">Reference proteome</keyword>
<gene>
    <name evidence="12" type="ORF">BXYJ_LOCUS11165</name>
</gene>
<evidence type="ECO:0000256" key="10">
    <source>
        <dbReference type="PROSITE-ProRule" id="PRU00958"/>
    </source>
</evidence>
<dbReference type="Proteomes" id="UP000659654">
    <property type="component" value="Unassembled WGS sequence"/>
</dbReference>
<dbReference type="SUPFAM" id="SSF53335">
    <property type="entry name" value="S-adenosyl-L-methionine-dependent methyltransferases"/>
    <property type="match status" value="1"/>
</dbReference>
<dbReference type="CDD" id="cd02440">
    <property type="entry name" value="AdoMet_MTases"/>
    <property type="match status" value="1"/>
</dbReference>
<dbReference type="Gene3D" id="3.40.50.150">
    <property type="entry name" value="Vaccinia Virus protein VP39"/>
    <property type="match status" value="1"/>
</dbReference>
<feature type="region of interest" description="Disordered" evidence="11">
    <location>
        <begin position="46"/>
        <end position="68"/>
    </location>
</feature>
<keyword evidence="4 10" id="KW-0949">S-adenosyl-L-methionine</keyword>